<evidence type="ECO:0000313" key="11">
    <source>
        <dbReference type="Proteomes" id="UP001232584"/>
    </source>
</evidence>
<accession>A0ABU0MWI1</accession>
<name>A0ABU0MWI1_9FIRM</name>
<dbReference type="InterPro" id="IPR002898">
    <property type="entry name" value="MotA_ExbB_proton_chnl"/>
</dbReference>
<dbReference type="PANTHER" id="PTHR30433">
    <property type="entry name" value="CHEMOTAXIS PROTEIN MOTA"/>
    <property type="match status" value="1"/>
</dbReference>
<gene>
    <name evidence="10" type="ORF">QOZ92_000316</name>
</gene>
<evidence type="ECO:0000259" key="9">
    <source>
        <dbReference type="Pfam" id="PF01618"/>
    </source>
</evidence>
<evidence type="ECO:0000256" key="3">
    <source>
        <dbReference type="ARBA" id="ARBA00022448"/>
    </source>
</evidence>
<evidence type="ECO:0000256" key="1">
    <source>
        <dbReference type="ARBA" id="ARBA00004651"/>
    </source>
</evidence>
<dbReference type="Proteomes" id="UP001232584">
    <property type="component" value="Unassembled WGS sequence"/>
</dbReference>
<organism evidence="10 11">
    <name type="scientific">Paraclostridium ghonii</name>
    <dbReference type="NCBI Taxonomy" id="29358"/>
    <lineage>
        <taxon>Bacteria</taxon>
        <taxon>Bacillati</taxon>
        <taxon>Bacillota</taxon>
        <taxon>Clostridia</taxon>
        <taxon>Peptostreptococcales</taxon>
        <taxon>Peptostreptococcaceae</taxon>
        <taxon>Paraclostridium</taxon>
    </lineage>
</organism>
<dbReference type="PROSITE" id="PS01307">
    <property type="entry name" value="MOTA"/>
    <property type="match status" value="1"/>
</dbReference>
<dbReference type="EMBL" id="JAUSWG010000001">
    <property type="protein sequence ID" value="MDQ0555206.1"/>
    <property type="molecule type" value="Genomic_DNA"/>
</dbReference>
<keyword evidence="7 8" id="KW-0472">Membrane</keyword>
<keyword evidence="4" id="KW-1003">Cell membrane</keyword>
<evidence type="ECO:0000256" key="8">
    <source>
        <dbReference type="SAM" id="Phobius"/>
    </source>
</evidence>
<comment type="subcellular location">
    <subcellularLocation>
        <location evidence="1">Cell membrane</location>
        <topology evidence="1">Multi-pass membrane protein</topology>
    </subcellularLocation>
</comment>
<comment type="similarity">
    <text evidence="2">Belongs to the MotA family.</text>
</comment>
<feature type="transmembrane region" description="Helical" evidence="8">
    <location>
        <begin position="182"/>
        <end position="204"/>
    </location>
</feature>
<feature type="transmembrane region" description="Helical" evidence="8">
    <location>
        <begin position="7"/>
        <end position="26"/>
    </location>
</feature>
<sequence>MKKNDMLTPVGLVLAIGFVLYGISLGKTGIGAFIHAPSFAITVGGSFAAVLITFSMDDLKTGLKITKETLRSGNVNKVDLVDQFKEIARKVRKDGPLAIEKEVSEIEDDFLRKGLELSIDGIDIEDIKEILEIEIEEVEIKYSTGAKIYKIWGSYAPAFGMVGTLIGLIQMLSADMGNPATIASGMASALITTFYGALMANIVLNPLGFNIQIKCEKECERMDMMICGIMSIQNGDSTRVIEEKLVNFLTPREKRSYYTRDMIEGEEINVA</sequence>
<keyword evidence="6 8" id="KW-1133">Transmembrane helix</keyword>
<comment type="caution">
    <text evidence="10">The sequence shown here is derived from an EMBL/GenBank/DDBJ whole genome shotgun (WGS) entry which is preliminary data.</text>
</comment>
<evidence type="ECO:0000256" key="4">
    <source>
        <dbReference type="ARBA" id="ARBA00022475"/>
    </source>
</evidence>
<dbReference type="RefSeq" id="WP_307501975.1">
    <property type="nucleotide sequence ID" value="NZ_BAAACE010000026.1"/>
</dbReference>
<keyword evidence="5 8" id="KW-0812">Transmembrane</keyword>
<evidence type="ECO:0000256" key="5">
    <source>
        <dbReference type="ARBA" id="ARBA00022692"/>
    </source>
</evidence>
<evidence type="ECO:0000256" key="7">
    <source>
        <dbReference type="ARBA" id="ARBA00023136"/>
    </source>
</evidence>
<evidence type="ECO:0000256" key="2">
    <source>
        <dbReference type="ARBA" id="ARBA00008038"/>
    </source>
</evidence>
<dbReference type="Pfam" id="PF01618">
    <property type="entry name" value="MotA_ExbB"/>
    <property type="match status" value="1"/>
</dbReference>
<feature type="transmembrane region" description="Helical" evidence="8">
    <location>
        <begin position="151"/>
        <end position="170"/>
    </location>
</feature>
<evidence type="ECO:0000313" key="10">
    <source>
        <dbReference type="EMBL" id="MDQ0555206.1"/>
    </source>
</evidence>
<dbReference type="PANTHER" id="PTHR30433:SF2">
    <property type="entry name" value="MOTILITY PROTEIN A"/>
    <property type="match status" value="1"/>
</dbReference>
<protein>
    <submittedName>
        <fullName evidence="10">Chemotaxis protein MotA</fullName>
    </submittedName>
</protein>
<feature type="transmembrane region" description="Helical" evidence="8">
    <location>
        <begin position="32"/>
        <end position="54"/>
    </location>
</feature>
<keyword evidence="11" id="KW-1185">Reference proteome</keyword>
<evidence type="ECO:0000256" key="6">
    <source>
        <dbReference type="ARBA" id="ARBA00022989"/>
    </source>
</evidence>
<dbReference type="InterPro" id="IPR047055">
    <property type="entry name" value="MotA-like"/>
</dbReference>
<keyword evidence="3" id="KW-0813">Transport</keyword>
<dbReference type="InterPro" id="IPR000540">
    <property type="entry name" value="Flag_MotA_CS"/>
</dbReference>
<reference evidence="10 11" key="1">
    <citation type="submission" date="2023-07" db="EMBL/GenBank/DDBJ databases">
        <title>Genomic Encyclopedia of Type Strains, Phase IV (KMG-IV): sequencing the most valuable type-strain genomes for metagenomic binning, comparative biology and taxonomic classification.</title>
        <authorList>
            <person name="Goeker M."/>
        </authorList>
    </citation>
    <scope>NUCLEOTIDE SEQUENCE [LARGE SCALE GENOMIC DNA]</scope>
    <source>
        <strain evidence="10 11">DSM 15049</strain>
    </source>
</reference>
<proteinExistence type="inferred from homology"/>
<feature type="domain" description="MotA/TolQ/ExbB proton channel" evidence="9">
    <location>
        <begin position="104"/>
        <end position="224"/>
    </location>
</feature>